<dbReference type="EMBL" id="KQ474074">
    <property type="protein sequence ID" value="KPV77354.1"/>
    <property type="molecule type" value="Genomic_DNA"/>
</dbReference>
<evidence type="ECO:0000313" key="3">
    <source>
        <dbReference type="Proteomes" id="UP000053890"/>
    </source>
</evidence>
<dbReference type="Proteomes" id="UP000053890">
    <property type="component" value="Unassembled WGS sequence"/>
</dbReference>
<gene>
    <name evidence="2" type="ORF">RHOBADRAFT_41347</name>
</gene>
<dbReference type="GeneID" id="28974310"/>
<feature type="region of interest" description="Disordered" evidence="1">
    <location>
        <begin position="13"/>
        <end position="59"/>
    </location>
</feature>
<accession>A0A194S9U1</accession>
<organism evidence="2 3">
    <name type="scientific">Rhodotorula graminis (strain WP1)</name>
    <dbReference type="NCBI Taxonomy" id="578459"/>
    <lineage>
        <taxon>Eukaryota</taxon>
        <taxon>Fungi</taxon>
        <taxon>Dikarya</taxon>
        <taxon>Basidiomycota</taxon>
        <taxon>Pucciniomycotina</taxon>
        <taxon>Microbotryomycetes</taxon>
        <taxon>Sporidiobolales</taxon>
        <taxon>Sporidiobolaceae</taxon>
        <taxon>Rhodotorula</taxon>
    </lineage>
</organism>
<evidence type="ECO:0000313" key="2">
    <source>
        <dbReference type="EMBL" id="KPV77354.1"/>
    </source>
</evidence>
<sequence length="397" mass="45117">MLRICFTPWNHPSTRRSLSLGPSPHKDKPQSSTSAPTAPSLRAASASRAPPGPRPPLELSGDRLVVRHAQAAIEVVRHLARLNPDGWVMLNTSSCVGWLACLYPDYPNESSGRMMHHEARRLGDNLFFSDLSIDLFLAGDHWLDGKLDLVRKDLLREPAFREEHGQLVFDAHHDSISKRSYRLNLDVTPHWVTYTGWNRSIANLNNLCDAPPDAMLLYLLYQLAEAPRRDVKAPHHDVEAHRRDVKRLYDTLTVVYIFSRLIHARHRAPRSQAGSSAMEFHWDGQMWATSTAKRALKDPQHLKRYERVRDMFKRRDEGPLVHDVLKEWAMSLVSQANNPAGQPFQRVLVRIQSFLNDVAAMILRRPDPAFSLGKSLPVGMTVFHPDSARRRAFEGAA</sequence>
<evidence type="ECO:0000256" key="1">
    <source>
        <dbReference type="SAM" id="MobiDB-lite"/>
    </source>
</evidence>
<proteinExistence type="predicted"/>
<dbReference type="OrthoDB" id="10624055at2759"/>
<dbReference type="RefSeq" id="XP_018273403.1">
    <property type="nucleotide sequence ID" value="XM_018413861.1"/>
</dbReference>
<protein>
    <submittedName>
        <fullName evidence="2">Uncharacterized protein</fullName>
    </submittedName>
</protein>
<reference evidence="2 3" key="1">
    <citation type="journal article" date="2015" name="Front. Microbiol.">
        <title>Genome sequence of the plant growth promoting endophytic yeast Rhodotorula graminis WP1.</title>
        <authorList>
            <person name="Firrincieli A."/>
            <person name="Otillar R."/>
            <person name="Salamov A."/>
            <person name="Schmutz J."/>
            <person name="Khan Z."/>
            <person name="Redman R.S."/>
            <person name="Fleck N.D."/>
            <person name="Lindquist E."/>
            <person name="Grigoriev I.V."/>
            <person name="Doty S.L."/>
        </authorList>
    </citation>
    <scope>NUCLEOTIDE SEQUENCE [LARGE SCALE GENOMIC DNA]</scope>
    <source>
        <strain evidence="2 3">WP1</strain>
    </source>
</reference>
<name>A0A194S9U1_RHOGW</name>
<feature type="compositionally biased region" description="Low complexity" evidence="1">
    <location>
        <begin position="31"/>
        <end position="49"/>
    </location>
</feature>
<keyword evidence="3" id="KW-1185">Reference proteome</keyword>
<dbReference type="AlphaFoldDB" id="A0A194S9U1"/>